<dbReference type="Pfam" id="PF00535">
    <property type="entry name" value="Glycos_transf_2"/>
    <property type="match status" value="1"/>
</dbReference>
<dbReference type="PANTHER" id="PTHR43685">
    <property type="entry name" value="GLYCOSYLTRANSFERASE"/>
    <property type="match status" value="1"/>
</dbReference>
<name>A0A160SXE7_9CHLR</name>
<dbReference type="CDD" id="cd06433">
    <property type="entry name" value="GT_2_WfgS_like"/>
    <property type="match status" value="1"/>
</dbReference>
<dbReference type="Proteomes" id="UP000215027">
    <property type="component" value="Chromosome I"/>
</dbReference>
<dbReference type="SUPFAM" id="SSF53448">
    <property type="entry name" value="Nucleotide-diphospho-sugar transferases"/>
    <property type="match status" value="1"/>
</dbReference>
<dbReference type="OrthoDB" id="396512at2"/>
<dbReference type="PANTHER" id="PTHR43685:SF11">
    <property type="entry name" value="GLYCOSYLTRANSFERASE TAGX-RELATED"/>
    <property type="match status" value="1"/>
</dbReference>
<dbReference type="GO" id="GO:0016740">
    <property type="term" value="F:transferase activity"/>
    <property type="evidence" value="ECO:0007669"/>
    <property type="project" value="UniProtKB-KW"/>
</dbReference>
<dbReference type="AlphaFoldDB" id="A0A160SXE7"/>
<dbReference type="RefSeq" id="WP_157912778.1">
    <property type="nucleotide sequence ID" value="NZ_LN890655.1"/>
</dbReference>
<gene>
    <name evidence="2" type="ORF">CFX0092_A0080</name>
</gene>
<dbReference type="InterPro" id="IPR029044">
    <property type="entry name" value="Nucleotide-diphossugar_trans"/>
</dbReference>
<reference evidence="2" key="1">
    <citation type="submission" date="2016-01" db="EMBL/GenBank/DDBJ databases">
        <authorList>
            <person name="Mcilroy J.S."/>
            <person name="Karst M S."/>
            <person name="Albertsen M."/>
        </authorList>
    </citation>
    <scope>NUCLEOTIDE SEQUENCE</scope>
    <source>
        <strain evidence="2">Cfx-K</strain>
    </source>
</reference>
<dbReference type="KEGG" id="pbf:CFX0092_A0080"/>
<keyword evidence="3" id="KW-1185">Reference proteome</keyword>
<evidence type="ECO:0000313" key="2">
    <source>
        <dbReference type="EMBL" id="CUS01961.2"/>
    </source>
</evidence>
<organism evidence="2 3">
    <name type="scientific">Candidatus Promineifilum breve</name>
    <dbReference type="NCBI Taxonomy" id="1806508"/>
    <lineage>
        <taxon>Bacteria</taxon>
        <taxon>Bacillati</taxon>
        <taxon>Chloroflexota</taxon>
        <taxon>Ardenticatenia</taxon>
        <taxon>Candidatus Promineifilales</taxon>
        <taxon>Candidatus Promineifilaceae</taxon>
        <taxon>Candidatus Promineifilum</taxon>
    </lineage>
</organism>
<proteinExistence type="predicted"/>
<dbReference type="InterPro" id="IPR001173">
    <property type="entry name" value="Glyco_trans_2-like"/>
</dbReference>
<evidence type="ECO:0000313" key="3">
    <source>
        <dbReference type="Proteomes" id="UP000215027"/>
    </source>
</evidence>
<dbReference type="Gene3D" id="3.90.550.10">
    <property type="entry name" value="Spore Coat Polysaccharide Biosynthesis Protein SpsA, Chain A"/>
    <property type="match status" value="1"/>
</dbReference>
<sequence>MTTWPRITIVTPSFNQALYLEEAIRSVLAQGYPNLEYVIRDGGSTDGSVDVIRRYEGHLSDWLSEPDGGPAQAINRGFAATSGDILGWLNADDAYLPGTLHAIAEAFIQRPEASLVYGEGWYIDEASQPIEPCRFVRRRFDRRYLVNRDPILQPAAFWRRSLWQQVGPLDESLRWVFDWEWFIRAHAQGAFHYLPRDLALYRIQPAALTRTGGLARQLEHGRVTRRYGAWWYPNHVVQQTRRYDDLGRRLTAGWPRALAVPIRLPLALPRLAAEWLLRGMYMR</sequence>
<dbReference type="EMBL" id="LN890655">
    <property type="protein sequence ID" value="CUS01961.2"/>
    <property type="molecule type" value="Genomic_DNA"/>
</dbReference>
<dbReference type="InterPro" id="IPR050834">
    <property type="entry name" value="Glycosyltransf_2"/>
</dbReference>
<evidence type="ECO:0000259" key="1">
    <source>
        <dbReference type="Pfam" id="PF00535"/>
    </source>
</evidence>
<accession>A0A160SXE7</accession>
<keyword evidence="2" id="KW-0808">Transferase</keyword>
<protein>
    <submittedName>
        <fullName evidence="2">Glycosyl transferase family 2</fullName>
    </submittedName>
</protein>
<feature type="domain" description="Glycosyltransferase 2-like" evidence="1">
    <location>
        <begin position="8"/>
        <end position="135"/>
    </location>
</feature>